<name>A0A8K0C6U2_IGNLU</name>
<reference evidence="1" key="1">
    <citation type="submission" date="2019-08" db="EMBL/GenBank/DDBJ databases">
        <title>The genome of the North American firefly Photinus pyralis.</title>
        <authorList>
            <consortium name="Photinus pyralis genome working group"/>
            <person name="Fallon T.R."/>
            <person name="Sander Lower S.E."/>
            <person name="Weng J.-K."/>
        </authorList>
    </citation>
    <scope>NUCLEOTIDE SEQUENCE</scope>
    <source>
        <strain evidence="1">TRF0915ILg1</strain>
        <tissue evidence="1">Whole body</tissue>
    </source>
</reference>
<sequence>MNDQLWKVLKGAIKCKPPRRFRSDKGNTNQLKILLLNLQFRNTLQTISRIWACKTNIGHSQQSYELLQVILTSIRESGRFGQGTEKGTVDSLRGGRGNGERFVNKGL</sequence>
<gene>
    <name evidence="1" type="ORF">ILUMI_24580</name>
</gene>
<proteinExistence type="predicted"/>
<organism evidence="1 2">
    <name type="scientific">Ignelater luminosus</name>
    <name type="common">Cucubano</name>
    <name type="synonym">Pyrophorus luminosus</name>
    <dbReference type="NCBI Taxonomy" id="2038154"/>
    <lineage>
        <taxon>Eukaryota</taxon>
        <taxon>Metazoa</taxon>
        <taxon>Ecdysozoa</taxon>
        <taxon>Arthropoda</taxon>
        <taxon>Hexapoda</taxon>
        <taxon>Insecta</taxon>
        <taxon>Pterygota</taxon>
        <taxon>Neoptera</taxon>
        <taxon>Endopterygota</taxon>
        <taxon>Coleoptera</taxon>
        <taxon>Polyphaga</taxon>
        <taxon>Elateriformia</taxon>
        <taxon>Elateroidea</taxon>
        <taxon>Elateridae</taxon>
        <taxon>Agrypninae</taxon>
        <taxon>Pyrophorini</taxon>
        <taxon>Ignelater</taxon>
    </lineage>
</organism>
<dbReference type="AlphaFoldDB" id="A0A8K0C6U2"/>
<accession>A0A8K0C6U2</accession>
<protein>
    <submittedName>
        <fullName evidence="1">Uncharacterized protein</fullName>
    </submittedName>
</protein>
<dbReference type="Proteomes" id="UP000801492">
    <property type="component" value="Unassembled WGS sequence"/>
</dbReference>
<keyword evidence="2" id="KW-1185">Reference proteome</keyword>
<dbReference type="EMBL" id="VTPC01090718">
    <property type="protein sequence ID" value="KAF2881588.1"/>
    <property type="molecule type" value="Genomic_DNA"/>
</dbReference>
<evidence type="ECO:0000313" key="2">
    <source>
        <dbReference type="Proteomes" id="UP000801492"/>
    </source>
</evidence>
<evidence type="ECO:0000313" key="1">
    <source>
        <dbReference type="EMBL" id="KAF2881588.1"/>
    </source>
</evidence>
<comment type="caution">
    <text evidence="1">The sequence shown here is derived from an EMBL/GenBank/DDBJ whole genome shotgun (WGS) entry which is preliminary data.</text>
</comment>